<protein>
    <submittedName>
        <fullName evidence="1">Uncharacterized protein</fullName>
    </submittedName>
</protein>
<gene>
    <name evidence="1" type="ORF">VFPFJ_11411</name>
</gene>
<dbReference type="Proteomes" id="UP000078340">
    <property type="component" value="Unassembled WGS sequence"/>
</dbReference>
<dbReference type="EMBL" id="LSBI01000032">
    <property type="protein sequence ID" value="OAQ62557.1"/>
    <property type="molecule type" value="Genomic_DNA"/>
</dbReference>
<comment type="caution">
    <text evidence="1">The sequence shown here is derived from an EMBL/GenBank/DDBJ whole genome shotgun (WGS) entry which is preliminary data.</text>
</comment>
<organism evidence="1 2">
    <name type="scientific">Purpureocillium lilacinum</name>
    <name type="common">Paecilomyces lilacinus</name>
    <dbReference type="NCBI Taxonomy" id="33203"/>
    <lineage>
        <taxon>Eukaryota</taxon>
        <taxon>Fungi</taxon>
        <taxon>Dikarya</taxon>
        <taxon>Ascomycota</taxon>
        <taxon>Pezizomycotina</taxon>
        <taxon>Sordariomycetes</taxon>
        <taxon>Hypocreomycetidae</taxon>
        <taxon>Hypocreales</taxon>
        <taxon>Ophiocordycipitaceae</taxon>
        <taxon>Purpureocillium</taxon>
    </lineage>
</organism>
<sequence length="135" mass="14719">MTDILITRPTQRAQGLYSYGLPQASVEYFEAAIREKAVKLNTLASMQGATLENLLTLPAEAFRSEVGTATWPALGGALLLPLTNKTVDVKLLDRCTGTARRSVWHSNQVMYLEHEGLAAINGSIHYIYAPIDLSG</sequence>
<evidence type="ECO:0000313" key="2">
    <source>
        <dbReference type="Proteomes" id="UP000078340"/>
    </source>
</evidence>
<name>A0A179FAW6_PURLI</name>
<dbReference type="AlphaFoldDB" id="A0A179FAW6"/>
<evidence type="ECO:0000313" key="1">
    <source>
        <dbReference type="EMBL" id="OAQ62557.1"/>
    </source>
</evidence>
<reference evidence="1 2" key="1">
    <citation type="submission" date="2016-02" db="EMBL/GenBank/DDBJ databases">
        <title>Biosynthesis of antibiotic leucinostatins and their inhibition on Phytophthora in bio-control Purpureocillium lilacinum.</title>
        <authorList>
            <person name="Wang G."/>
            <person name="Liu Z."/>
            <person name="Lin R."/>
            <person name="Li E."/>
            <person name="Mao Z."/>
            <person name="Ling J."/>
            <person name="Yin W."/>
            <person name="Xie B."/>
        </authorList>
    </citation>
    <scope>NUCLEOTIDE SEQUENCE [LARGE SCALE GENOMIC DNA]</scope>
    <source>
        <strain evidence="1">PLFJ-1</strain>
    </source>
</reference>
<dbReference type="OMA" id="GHIRFLY"/>
<proteinExistence type="predicted"/>
<accession>A0A179FAW6</accession>